<evidence type="ECO:0008006" key="3">
    <source>
        <dbReference type="Google" id="ProtNLM"/>
    </source>
</evidence>
<comment type="caution">
    <text evidence="1">The sequence shown here is derived from an EMBL/GenBank/DDBJ whole genome shotgun (WGS) entry which is preliminary data.</text>
</comment>
<dbReference type="InterPro" id="IPR011990">
    <property type="entry name" value="TPR-like_helical_dom_sf"/>
</dbReference>
<organism evidence="1 2">
    <name type="scientific">Actinacidiphila bryophytorum</name>
    <dbReference type="NCBI Taxonomy" id="1436133"/>
    <lineage>
        <taxon>Bacteria</taxon>
        <taxon>Bacillati</taxon>
        <taxon>Actinomycetota</taxon>
        <taxon>Actinomycetes</taxon>
        <taxon>Kitasatosporales</taxon>
        <taxon>Streptomycetaceae</taxon>
        <taxon>Actinacidiphila</taxon>
    </lineage>
</organism>
<dbReference type="Proteomes" id="UP001153328">
    <property type="component" value="Unassembled WGS sequence"/>
</dbReference>
<evidence type="ECO:0000313" key="2">
    <source>
        <dbReference type="Proteomes" id="UP001153328"/>
    </source>
</evidence>
<dbReference type="RefSeq" id="WP_205046826.1">
    <property type="nucleotide sequence ID" value="NZ_CAJVAX010000003.1"/>
</dbReference>
<keyword evidence="2" id="KW-1185">Reference proteome</keyword>
<evidence type="ECO:0000313" key="1">
    <source>
        <dbReference type="EMBL" id="CAG7615622.1"/>
    </source>
</evidence>
<dbReference type="Gene3D" id="1.25.40.10">
    <property type="entry name" value="Tetratricopeptide repeat domain"/>
    <property type="match status" value="2"/>
</dbReference>
<accession>A0A9W4E4I0</accession>
<dbReference type="EMBL" id="CAJVAX010000003">
    <property type="protein sequence ID" value="CAG7615622.1"/>
    <property type="molecule type" value="Genomic_DNA"/>
</dbReference>
<dbReference type="AlphaFoldDB" id="A0A9W4E4I0"/>
<proteinExistence type="predicted"/>
<sequence length="275" mass="31293">MRWTRWVAMGLAVLADSRDIGHELKRHPERVMTERDRAWRAEEQDNATRELRLTAVWRRRNWKAADAVEPYEQLVAVRAAAWGADHPLVLDTRLCLAAVRAEAGDVAGAAREYERLLGDMLRVLGADHPRVAWVRRNLAHWRGRTAWVAPPLPRMDDLEGPVRDEVTYRERPDTAVHGRLAQVRWRQGDEVGAVEAYETLLRERARHRGADDAVTLVTRLTLADMRAEAGDVAGALAAYQSLLGDMVRLLGADHRGTRWTREQMKKWRGEPGRAS</sequence>
<dbReference type="SUPFAM" id="SSF48452">
    <property type="entry name" value="TPR-like"/>
    <property type="match status" value="2"/>
</dbReference>
<name>A0A9W4E4I0_9ACTN</name>
<reference evidence="1" key="1">
    <citation type="submission" date="2021-06" db="EMBL/GenBank/DDBJ databases">
        <authorList>
            <person name="Arsene-Ploetze F."/>
        </authorList>
    </citation>
    <scope>NUCLEOTIDE SEQUENCE</scope>
    <source>
        <strain evidence="1">SBRY1</strain>
    </source>
</reference>
<gene>
    <name evidence="1" type="ORF">SBRY_110088</name>
</gene>
<protein>
    <recommendedName>
        <fullName evidence="3">Tetratricopeptide repeat protein</fullName>
    </recommendedName>
</protein>